<name>A0AAD6BKT2_9TELE</name>
<evidence type="ECO:0000313" key="2">
    <source>
        <dbReference type="EMBL" id="KAJ4946057.1"/>
    </source>
</evidence>
<evidence type="ECO:0000313" key="3">
    <source>
        <dbReference type="Proteomes" id="UP001219934"/>
    </source>
</evidence>
<reference evidence="2" key="1">
    <citation type="submission" date="2022-11" db="EMBL/GenBank/DDBJ databases">
        <title>Chromosome-level genome of Pogonophryne albipinna.</title>
        <authorList>
            <person name="Jo E."/>
        </authorList>
    </citation>
    <scope>NUCLEOTIDE SEQUENCE</scope>
    <source>
        <strain evidence="2">SGF0006</strain>
        <tissue evidence="2">Muscle</tissue>
    </source>
</reference>
<gene>
    <name evidence="2" type="ORF">JOQ06_023732</name>
</gene>
<protein>
    <submittedName>
        <fullName evidence="2">Uncharacterized protein</fullName>
    </submittedName>
</protein>
<accession>A0AAD6BKT2</accession>
<feature type="region of interest" description="Disordered" evidence="1">
    <location>
        <begin position="1"/>
        <end position="20"/>
    </location>
</feature>
<dbReference type="Proteomes" id="UP001219934">
    <property type="component" value="Unassembled WGS sequence"/>
</dbReference>
<proteinExistence type="predicted"/>
<evidence type="ECO:0000256" key="1">
    <source>
        <dbReference type="SAM" id="MobiDB-lite"/>
    </source>
</evidence>
<sequence>MEKMDAQKRGEEKEKEGIKVKGKGIRDGGISWKRNEMVKGTRKRRLRQLDSNHISCIEDGAFRALRDLEILCEGSWRSVVLPNVFT</sequence>
<keyword evidence="3" id="KW-1185">Reference proteome</keyword>
<dbReference type="AlphaFoldDB" id="A0AAD6BKT2"/>
<feature type="compositionally biased region" description="Basic and acidic residues" evidence="1">
    <location>
        <begin position="1"/>
        <end position="19"/>
    </location>
</feature>
<organism evidence="2 3">
    <name type="scientific">Pogonophryne albipinna</name>
    <dbReference type="NCBI Taxonomy" id="1090488"/>
    <lineage>
        <taxon>Eukaryota</taxon>
        <taxon>Metazoa</taxon>
        <taxon>Chordata</taxon>
        <taxon>Craniata</taxon>
        <taxon>Vertebrata</taxon>
        <taxon>Euteleostomi</taxon>
        <taxon>Actinopterygii</taxon>
        <taxon>Neopterygii</taxon>
        <taxon>Teleostei</taxon>
        <taxon>Neoteleostei</taxon>
        <taxon>Acanthomorphata</taxon>
        <taxon>Eupercaria</taxon>
        <taxon>Perciformes</taxon>
        <taxon>Notothenioidei</taxon>
        <taxon>Pogonophryne</taxon>
    </lineage>
</organism>
<dbReference type="EMBL" id="JAPTMU010000003">
    <property type="protein sequence ID" value="KAJ4946057.1"/>
    <property type="molecule type" value="Genomic_DNA"/>
</dbReference>
<comment type="caution">
    <text evidence="2">The sequence shown here is derived from an EMBL/GenBank/DDBJ whole genome shotgun (WGS) entry which is preliminary data.</text>
</comment>